<dbReference type="Pfam" id="PF00691">
    <property type="entry name" value="OmpA"/>
    <property type="match status" value="1"/>
</dbReference>
<dbReference type="EMBL" id="FOXS01000007">
    <property type="protein sequence ID" value="SFQ77321.1"/>
    <property type="molecule type" value="Genomic_DNA"/>
</dbReference>
<dbReference type="InterPro" id="IPR006665">
    <property type="entry name" value="OmpA-like"/>
</dbReference>
<evidence type="ECO:0000256" key="2">
    <source>
        <dbReference type="ARBA" id="ARBA00023136"/>
    </source>
</evidence>
<dbReference type="InterPro" id="IPR036737">
    <property type="entry name" value="OmpA-like_sf"/>
</dbReference>
<dbReference type="SMART" id="SM00758">
    <property type="entry name" value="PA14"/>
    <property type="match status" value="1"/>
</dbReference>
<evidence type="ECO:0000256" key="1">
    <source>
        <dbReference type="ARBA" id="ARBA00004442"/>
    </source>
</evidence>
<dbReference type="PANTHER" id="PTHR30329">
    <property type="entry name" value="STATOR ELEMENT OF FLAGELLAR MOTOR COMPLEX"/>
    <property type="match status" value="1"/>
</dbReference>
<keyword evidence="2 4" id="KW-0472">Membrane</keyword>
<accession>A0A1I6B8P8</accession>
<organism evidence="7 8">
    <name type="scientific">Hymenobacter arizonensis</name>
    <name type="common">Siccationidurans arizonensis</name>
    <dbReference type="NCBI Taxonomy" id="1227077"/>
    <lineage>
        <taxon>Bacteria</taxon>
        <taxon>Pseudomonadati</taxon>
        <taxon>Bacteroidota</taxon>
        <taxon>Cytophagia</taxon>
        <taxon>Cytophagales</taxon>
        <taxon>Hymenobacteraceae</taxon>
        <taxon>Hymenobacter</taxon>
    </lineage>
</organism>
<dbReference type="PRINTS" id="PR01021">
    <property type="entry name" value="OMPADOMAIN"/>
</dbReference>
<dbReference type="InterPro" id="IPR037524">
    <property type="entry name" value="PA14/GLEYA"/>
</dbReference>
<dbReference type="OrthoDB" id="611024at2"/>
<dbReference type="InterPro" id="IPR011658">
    <property type="entry name" value="PA14_dom"/>
</dbReference>
<dbReference type="Proteomes" id="UP000199029">
    <property type="component" value="Unassembled WGS sequence"/>
</dbReference>
<dbReference type="Gene3D" id="3.30.1330.60">
    <property type="entry name" value="OmpA-like domain"/>
    <property type="match status" value="1"/>
</dbReference>
<evidence type="ECO:0000313" key="7">
    <source>
        <dbReference type="EMBL" id="SFQ77321.1"/>
    </source>
</evidence>
<dbReference type="PANTHER" id="PTHR30329:SF21">
    <property type="entry name" value="LIPOPROTEIN YIAD-RELATED"/>
    <property type="match status" value="1"/>
</dbReference>
<evidence type="ECO:0000259" key="5">
    <source>
        <dbReference type="PROSITE" id="PS51123"/>
    </source>
</evidence>
<dbReference type="Gene3D" id="3.90.182.10">
    <property type="entry name" value="Toxin - Anthrax Protective Antigen,domain 1"/>
    <property type="match status" value="1"/>
</dbReference>
<keyword evidence="3" id="KW-0998">Cell outer membrane</keyword>
<evidence type="ECO:0000259" key="6">
    <source>
        <dbReference type="PROSITE" id="PS51820"/>
    </source>
</evidence>
<dbReference type="STRING" id="1227077.SAMN04515668_4293"/>
<dbReference type="SUPFAM" id="SSF103088">
    <property type="entry name" value="OmpA-like"/>
    <property type="match status" value="1"/>
</dbReference>
<dbReference type="SUPFAM" id="SSF56988">
    <property type="entry name" value="Anthrax protective antigen"/>
    <property type="match status" value="1"/>
</dbReference>
<feature type="domain" description="PA14" evidence="6">
    <location>
        <begin position="36"/>
        <end position="173"/>
    </location>
</feature>
<gene>
    <name evidence="7" type="ORF">SAMN04515668_4293</name>
</gene>
<dbReference type="PROSITE" id="PS01068">
    <property type="entry name" value="OMPA_1"/>
    <property type="match status" value="1"/>
</dbReference>
<sequence length="409" mass="44543">MACRIYRWSGRLLLFGVLLLAGLLLPQLPAVAQSQLVGNGIRGDYYEGTNFQKFVLSRRDATLAFDWGHMPPALGMPTEYFSVRWTGWLVPPATGRYVLHVTVDDGIRIWVNNRLIMDEWRPQPVSRFTTAISLKAGEPYHLRVEYYQDILDTRAVVTWERPDEPLTAPPASWRNLWGATAQVPKPAPIPTQFLFRENPKAVAARVVPPLPPPTEREVPAQALAVAVAKRAEADIRPTRPPSLPPSLARAAGKPAVAAFSPSAGAAAVKRLPTQPVPARVATASRAISNAQLASLSVGEALTLPELYFNQGQARLLPAARELLDGLAAALSAQPGLRFEVQGHTDNVGNAELNRLLSQQRADAVCLYLTAHGVAAGRLRPKGFGGTQPVADNADPAQRPLNRRVVLRRL</sequence>
<dbReference type="Pfam" id="PF07691">
    <property type="entry name" value="PA14"/>
    <property type="match status" value="1"/>
</dbReference>
<evidence type="ECO:0000256" key="4">
    <source>
        <dbReference type="PROSITE-ProRule" id="PRU00473"/>
    </source>
</evidence>
<dbReference type="CDD" id="cd07185">
    <property type="entry name" value="OmpA_C-like"/>
    <property type="match status" value="1"/>
</dbReference>
<dbReference type="PROSITE" id="PS51123">
    <property type="entry name" value="OMPA_2"/>
    <property type="match status" value="1"/>
</dbReference>
<evidence type="ECO:0000256" key="3">
    <source>
        <dbReference type="ARBA" id="ARBA00023237"/>
    </source>
</evidence>
<dbReference type="GO" id="GO:0009279">
    <property type="term" value="C:cell outer membrane"/>
    <property type="evidence" value="ECO:0007669"/>
    <property type="project" value="UniProtKB-SubCell"/>
</dbReference>
<keyword evidence="8" id="KW-1185">Reference proteome</keyword>
<feature type="domain" description="OmpA-like" evidence="5">
    <location>
        <begin position="299"/>
        <end position="409"/>
    </location>
</feature>
<evidence type="ECO:0000313" key="8">
    <source>
        <dbReference type="Proteomes" id="UP000199029"/>
    </source>
</evidence>
<dbReference type="InterPro" id="IPR006690">
    <property type="entry name" value="OMPA-like_CS"/>
</dbReference>
<dbReference type="InterPro" id="IPR006664">
    <property type="entry name" value="OMP_bac"/>
</dbReference>
<dbReference type="RefSeq" id="WP_092678094.1">
    <property type="nucleotide sequence ID" value="NZ_FOXS01000007.1"/>
</dbReference>
<protein>
    <submittedName>
        <fullName evidence="7">OmpA family protein</fullName>
    </submittedName>
</protein>
<comment type="subcellular location">
    <subcellularLocation>
        <location evidence="1">Cell outer membrane</location>
    </subcellularLocation>
</comment>
<name>A0A1I6B8P8_HYMAR</name>
<reference evidence="8" key="1">
    <citation type="submission" date="2016-10" db="EMBL/GenBank/DDBJ databases">
        <authorList>
            <person name="Varghese N."/>
            <person name="Submissions S."/>
        </authorList>
    </citation>
    <scope>NUCLEOTIDE SEQUENCE [LARGE SCALE GENOMIC DNA]</scope>
    <source>
        <strain evidence="8">OR362-8,ATCC BAA-1266,JCM 13504</strain>
    </source>
</reference>
<dbReference type="PROSITE" id="PS51820">
    <property type="entry name" value="PA14"/>
    <property type="match status" value="1"/>
</dbReference>
<dbReference type="AlphaFoldDB" id="A0A1I6B8P8"/>
<dbReference type="InterPro" id="IPR050330">
    <property type="entry name" value="Bact_OuterMem_StrucFunc"/>
</dbReference>
<proteinExistence type="predicted"/>